<dbReference type="SMART" id="SM00939">
    <property type="entry name" value="PepX_C"/>
    <property type="match status" value="1"/>
</dbReference>
<dbReference type="InterPro" id="IPR050585">
    <property type="entry name" value="Xaa-Pro_dipeptidyl-ppase/CocE"/>
</dbReference>
<evidence type="ECO:0000256" key="1">
    <source>
        <dbReference type="ARBA" id="ARBA00022801"/>
    </source>
</evidence>
<dbReference type="Pfam" id="PF02129">
    <property type="entry name" value="Peptidase_S15"/>
    <property type="match status" value="1"/>
</dbReference>
<dbReference type="InterPro" id="IPR013736">
    <property type="entry name" value="Xaa-Pro_dipept_C"/>
</dbReference>
<dbReference type="Gene3D" id="3.40.50.1820">
    <property type="entry name" value="alpha/beta hydrolase"/>
    <property type="match status" value="1"/>
</dbReference>
<dbReference type="GO" id="GO:0016787">
    <property type="term" value="F:hydrolase activity"/>
    <property type="evidence" value="ECO:0007669"/>
    <property type="project" value="UniProtKB-KW"/>
</dbReference>
<gene>
    <name evidence="3" type="ORF">A5742_04880</name>
</gene>
<organism evidence="3 4">
    <name type="scientific">Mycolicibacterium fortuitum</name>
    <name type="common">Mycobacterium fortuitum</name>
    <dbReference type="NCBI Taxonomy" id="1766"/>
    <lineage>
        <taxon>Bacteria</taxon>
        <taxon>Bacillati</taxon>
        <taxon>Actinomycetota</taxon>
        <taxon>Actinomycetes</taxon>
        <taxon>Mycobacteriales</taxon>
        <taxon>Mycobacteriaceae</taxon>
        <taxon>Mycolicibacterium</taxon>
    </lineage>
</organism>
<accession>A0ABD6QJW8</accession>
<dbReference type="InterPro" id="IPR000383">
    <property type="entry name" value="Xaa-Pro-like_dom"/>
</dbReference>
<dbReference type="InterPro" id="IPR029058">
    <property type="entry name" value="AB_hydrolase_fold"/>
</dbReference>
<dbReference type="SUPFAM" id="SSF49785">
    <property type="entry name" value="Galactose-binding domain-like"/>
    <property type="match status" value="1"/>
</dbReference>
<dbReference type="EMBL" id="MBER01000116">
    <property type="protein sequence ID" value="OMC39598.1"/>
    <property type="molecule type" value="Genomic_DNA"/>
</dbReference>
<evidence type="ECO:0000313" key="4">
    <source>
        <dbReference type="Proteomes" id="UP000187001"/>
    </source>
</evidence>
<sequence>MADVEIDLDVPVPMRDGTILRADVYRPAGRGPWPVLIQRTPYDKRALGAALPLDTLLAVSQGYIVVQQDTRGRFASDGEWSPWTYEQSDGHDTVKWAATLRGSTGAVGMFGVSYTGNTSWTAAVDGPPELRAIAAQNTWSDPSDGLFMRGGALELGLNAWWSLFTGLGDLPKRLAGAGLVQAVGGLIADYDGLAERTYWELPAGRLPSIDRYGGPDIGTQRALDDPQSASHARIAGRHDAITTPSLNITGWYDAFLQGALDNYVAMAESGCTTKLLAGPWPHVLNPVPAALGEINFGLTASPMLIGGLYSLTQLELRWFDHWLCDNDTGFIEEPPVKIFVMGANTWRDENEWPLARAVDTPWYLGADGALGPTAPATDERPDTYIYDPTDPVPTCGGPLVMAPEFPPGPFDQAAVEQRSDVLLYTSEPLAEDLEVTGRIRATLFAATDAPSTDWVVRLCDVDTQGISRNITDGILRINAESGTVGEYEIDMWSTSNLFRAGHRIRVQVTSSNFPRWDRNPNTGEPVQTATTLRSAQQRIFHDGSRASHIVLPIVPPATRA</sequence>
<comment type="caution">
    <text evidence="3">The sequence shown here is derived from an EMBL/GenBank/DDBJ whole genome shotgun (WGS) entry which is preliminary data.</text>
</comment>
<protein>
    <submittedName>
        <fullName evidence="3">X-Pro dipeptidyl-peptidase</fullName>
    </submittedName>
</protein>
<name>A0ABD6QJW8_MYCFO</name>
<dbReference type="Gene3D" id="2.60.120.260">
    <property type="entry name" value="Galactose-binding domain-like"/>
    <property type="match status" value="1"/>
</dbReference>
<keyword evidence="1" id="KW-0378">Hydrolase</keyword>
<dbReference type="AlphaFoldDB" id="A0ABD6QJW8"/>
<dbReference type="Gene3D" id="1.10.3020.10">
    <property type="entry name" value="alpha-amino acid ester hydrolase ( Helical cap domain)"/>
    <property type="match status" value="1"/>
</dbReference>
<feature type="domain" description="Xaa-Pro dipeptidyl-peptidase C-terminal" evidence="2">
    <location>
        <begin position="316"/>
        <end position="550"/>
    </location>
</feature>
<dbReference type="PANTHER" id="PTHR43056:SF10">
    <property type="entry name" value="COCE_NOND FAMILY, PUTATIVE (AFU_ORTHOLOGUE AFUA_7G00600)-RELATED"/>
    <property type="match status" value="1"/>
</dbReference>
<evidence type="ECO:0000313" key="3">
    <source>
        <dbReference type="EMBL" id="OMC39598.1"/>
    </source>
</evidence>
<dbReference type="NCBIfam" id="TIGR00976">
    <property type="entry name" value="CocE_NonD"/>
    <property type="match status" value="1"/>
</dbReference>
<dbReference type="InterPro" id="IPR008979">
    <property type="entry name" value="Galactose-bd-like_sf"/>
</dbReference>
<dbReference type="InterPro" id="IPR005674">
    <property type="entry name" value="CocE/Ser_esterase"/>
</dbReference>
<dbReference type="PANTHER" id="PTHR43056">
    <property type="entry name" value="PEPTIDASE S9 PROLYL OLIGOPEPTIDASE"/>
    <property type="match status" value="1"/>
</dbReference>
<proteinExistence type="predicted"/>
<dbReference type="Proteomes" id="UP000187001">
    <property type="component" value="Unassembled WGS sequence"/>
</dbReference>
<dbReference type="SUPFAM" id="SSF53474">
    <property type="entry name" value="alpha/beta-Hydrolases"/>
    <property type="match status" value="1"/>
</dbReference>
<evidence type="ECO:0000259" key="2">
    <source>
        <dbReference type="SMART" id="SM00939"/>
    </source>
</evidence>
<reference evidence="3 4" key="1">
    <citation type="submission" date="2016-07" db="EMBL/GenBank/DDBJ databases">
        <authorList>
            <person name="Sutton G."/>
            <person name="Brinkac L."/>
            <person name="Sanka R."/>
            <person name="Adams M."/>
            <person name="Lau E."/>
            <person name="Kumar A."/>
            <person name="Macaden R."/>
        </authorList>
    </citation>
    <scope>NUCLEOTIDE SEQUENCE [LARGE SCALE GENOMIC DNA]</scope>
    <source>
        <strain evidence="3 4">GA-0871</strain>
    </source>
</reference>
<dbReference type="Pfam" id="PF08530">
    <property type="entry name" value="PepX_C"/>
    <property type="match status" value="1"/>
</dbReference>